<feature type="domain" description="MYND-type" evidence="9">
    <location>
        <begin position="5"/>
        <end position="24"/>
    </location>
</feature>
<reference evidence="10 11" key="1">
    <citation type="submission" date="2022-09" db="EMBL/GenBank/DDBJ databases">
        <authorList>
            <person name="Palmer J.M."/>
        </authorList>
    </citation>
    <scope>NUCLEOTIDE SEQUENCE [LARGE SCALE GENOMIC DNA]</scope>
    <source>
        <strain evidence="10 11">DSM 7382</strain>
    </source>
</reference>
<dbReference type="AlphaFoldDB" id="A0AAW0GKM1"/>
<evidence type="ECO:0000259" key="9">
    <source>
        <dbReference type="Pfam" id="PF01753"/>
    </source>
</evidence>
<proteinExistence type="predicted"/>
<keyword evidence="4" id="KW-0862">Zinc</keyword>
<dbReference type="Proteomes" id="UP001385951">
    <property type="component" value="Unassembled WGS sequence"/>
</dbReference>
<evidence type="ECO:0000256" key="5">
    <source>
        <dbReference type="ARBA" id="ARBA00023015"/>
    </source>
</evidence>
<protein>
    <recommendedName>
        <fullName evidence="9">MYND-type domain-containing protein</fullName>
    </recommendedName>
</protein>
<keyword evidence="7" id="KW-0804">Transcription</keyword>
<dbReference type="InterPro" id="IPR019661">
    <property type="entry name" value="RepA2"/>
</dbReference>
<evidence type="ECO:0000256" key="2">
    <source>
        <dbReference type="ARBA" id="ARBA00022723"/>
    </source>
</evidence>
<keyword evidence="8" id="KW-0812">Transmembrane</keyword>
<evidence type="ECO:0000256" key="8">
    <source>
        <dbReference type="SAM" id="Phobius"/>
    </source>
</evidence>
<organism evidence="10 11">
    <name type="scientific">Cerrena zonata</name>
    <dbReference type="NCBI Taxonomy" id="2478898"/>
    <lineage>
        <taxon>Eukaryota</taxon>
        <taxon>Fungi</taxon>
        <taxon>Dikarya</taxon>
        <taxon>Basidiomycota</taxon>
        <taxon>Agaricomycotina</taxon>
        <taxon>Agaricomycetes</taxon>
        <taxon>Polyporales</taxon>
        <taxon>Cerrenaceae</taxon>
        <taxon>Cerrena</taxon>
    </lineage>
</organism>
<keyword evidence="1" id="KW-0678">Repressor</keyword>
<evidence type="ECO:0000313" key="11">
    <source>
        <dbReference type="Proteomes" id="UP001385951"/>
    </source>
</evidence>
<keyword evidence="6" id="KW-0238">DNA-binding</keyword>
<name>A0AAW0GKM1_9APHY</name>
<evidence type="ECO:0000256" key="1">
    <source>
        <dbReference type="ARBA" id="ARBA00022491"/>
    </source>
</evidence>
<keyword evidence="11" id="KW-1185">Reference proteome</keyword>
<feature type="transmembrane region" description="Helical" evidence="8">
    <location>
        <begin position="396"/>
        <end position="412"/>
    </location>
</feature>
<keyword evidence="2" id="KW-0479">Metal-binding</keyword>
<evidence type="ECO:0000256" key="4">
    <source>
        <dbReference type="ARBA" id="ARBA00022833"/>
    </source>
</evidence>
<dbReference type="Pfam" id="PF01753">
    <property type="entry name" value="zf-MYND"/>
    <property type="match status" value="1"/>
</dbReference>
<dbReference type="Pfam" id="PF10723">
    <property type="entry name" value="RepB-RCR_reg"/>
    <property type="match status" value="1"/>
</dbReference>
<evidence type="ECO:0000256" key="6">
    <source>
        <dbReference type="ARBA" id="ARBA00023125"/>
    </source>
</evidence>
<evidence type="ECO:0000313" key="10">
    <source>
        <dbReference type="EMBL" id="KAK7691699.1"/>
    </source>
</evidence>
<gene>
    <name evidence="10" type="ORF">QCA50_005099</name>
</gene>
<accession>A0AAW0GKM1</accession>
<evidence type="ECO:0000256" key="7">
    <source>
        <dbReference type="ARBA" id="ARBA00023163"/>
    </source>
</evidence>
<keyword evidence="5" id="KW-0805">Transcription regulation</keyword>
<keyword evidence="3" id="KW-0863">Zinc-finger</keyword>
<comment type="caution">
    <text evidence="10">The sequence shown here is derived from an EMBL/GenBank/DDBJ whole genome shotgun (WGS) entry which is preliminary data.</text>
</comment>
<evidence type="ECO:0000256" key="3">
    <source>
        <dbReference type="ARBA" id="ARBA00022771"/>
    </source>
</evidence>
<dbReference type="EMBL" id="JASBNA010000005">
    <property type="protein sequence ID" value="KAK7691699.1"/>
    <property type="molecule type" value="Genomic_DNA"/>
</dbReference>
<feature type="transmembrane region" description="Helical" evidence="8">
    <location>
        <begin position="418"/>
        <end position="443"/>
    </location>
</feature>
<dbReference type="GO" id="GO:0006276">
    <property type="term" value="P:plasmid maintenance"/>
    <property type="evidence" value="ECO:0007669"/>
    <property type="project" value="InterPro"/>
</dbReference>
<dbReference type="GO" id="GO:0003677">
    <property type="term" value="F:DNA binding"/>
    <property type="evidence" value="ECO:0007669"/>
    <property type="project" value="UniProtKB-KW"/>
</dbReference>
<dbReference type="SUPFAM" id="SSF144232">
    <property type="entry name" value="HIT/MYND zinc finger-like"/>
    <property type="match status" value="1"/>
</dbReference>
<dbReference type="Gene3D" id="6.10.140.2220">
    <property type="match status" value="1"/>
</dbReference>
<keyword evidence="8" id="KW-0472">Membrane</keyword>
<sequence>MVLTRSYCSTKCQKLDWRRHRVNCGQTDQINLEEFYPFLSWMHASSHVMMPIKPPHPALMARIVNNPGVPATQLPDGSWARLFELDDTQPMSPMILLNPMKWFSRAQSPKVARKLFRRITYSGYQLPILTAIATAIFTEMYTTTSGAEAPGDRRIRLRYRSVPISDFGIAVGSVKVAPQDRLAFRKKSDGSIIRGQDPDDHYWIYFTTAKGEEIILECGMFPFNMCGVVDTDPYVPPNMPTYPEADVRIGYAPSLLIERVIRKGTPTLHTERKRLSILRNPQLHRAVKVFAKTYIEDLDDGVPPTAAELKPFYNYMEALSRRPLNITEKHMFRNLASIHGFSMHYILCQCNQEWRNFPKEPQLGIEYDASEMDISNGENTLTGIVPRRMRGWNEAIYGYGWVLTVIVALGFWRSSSVFAFIEAIGGLLLAPIYVMINFASYLLGMLM</sequence>
<dbReference type="InterPro" id="IPR002893">
    <property type="entry name" value="Znf_MYND"/>
</dbReference>
<dbReference type="GO" id="GO:0008270">
    <property type="term" value="F:zinc ion binding"/>
    <property type="evidence" value="ECO:0007669"/>
    <property type="project" value="UniProtKB-KW"/>
</dbReference>
<keyword evidence="8" id="KW-1133">Transmembrane helix</keyword>